<dbReference type="Pfam" id="PF01546">
    <property type="entry name" value="Peptidase_M20"/>
    <property type="match status" value="1"/>
</dbReference>
<dbReference type="InterPro" id="IPR002933">
    <property type="entry name" value="Peptidase_M20"/>
</dbReference>
<evidence type="ECO:0000256" key="1">
    <source>
        <dbReference type="ARBA" id="ARBA00006153"/>
    </source>
</evidence>
<dbReference type="CDD" id="cd03884">
    <property type="entry name" value="M20_bAS"/>
    <property type="match status" value="1"/>
</dbReference>
<dbReference type="EMBL" id="LAPT01000074">
    <property type="protein sequence ID" value="PXF30497.1"/>
    <property type="molecule type" value="Genomic_DNA"/>
</dbReference>
<dbReference type="PIRSF" id="PIRSF001235">
    <property type="entry name" value="Amidase_carbamoylase"/>
    <property type="match status" value="1"/>
</dbReference>
<gene>
    <name evidence="4" type="ORF">WH50_14785</name>
</gene>
<sequence length="419" mass="44720">MNQQVKIDSISSITINGERLWQSLMDLAQIGATAKGGVKRLALTELDKQARDLFVQWCTEAGCSITVDQVGNIFARRPGNNPELPPIMTGSHIDTQPTGGKFDGCFGVMAGLEVIRTLNDYNIQTDAPVEVVVWTNEEGSRYAPCMMGSGVYMGKFTLEDTLAKVDIEGLSVGDELKKIGYAGTAAVGQPQVGAYFEAHIEQGPILEAEEKTIGVVIGALGQKWFDLTITGVEAHAGPTPMNLRKDALLGAAEVTQAVNRIANQFAPHGRGTVGCLRVHPGSRNVIPGAVEMTIDFRHLDDADLNAMVSALKGVLSKLEGDGLTVELTPTADFPVCNFNKDCIEAVRIGAEAIKMPYMEIVSGAGHDAIFLAEVAPAGMIFVPCENGISHNEIENAKMEDLAAGGTVLFHAMLDRAKVV</sequence>
<dbReference type="InterPro" id="IPR036264">
    <property type="entry name" value="Bact_exopeptidase_dim_dom"/>
</dbReference>
<comment type="caution">
    <text evidence="4">The sequence shown here is derived from an EMBL/GenBank/DDBJ whole genome shotgun (WGS) entry which is preliminary data.</text>
</comment>
<dbReference type="Gene3D" id="3.40.630.10">
    <property type="entry name" value="Zn peptidases"/>
    <property type="match status" value="1"/>
</dbReference>
<evidence type="ECO:0000259" key="3">
    <source>
        <dbReference type="Pfam" id="PF07687"/>
    </source>
</evidence>
<keyword evidence="5" id="KW-1185">Reference proteome</keyword>
<accession>A0ABX5LWA8</accession>
<dbReference type="NCBIfam" id="NF006771">
    <property type="entry name" value="PRK09290.1-5"/>
    <property type="match status" value="1"/>
</dbReference>
<organism evidence="4 5">
    <name type="scientific">Pokkaliibacter plantistimulans</name>
    <dbReference type="NCBI Taxonomy" id="1635171"/>
    <lineage>
        <taxon>Bacteria</taxon>
        <taxon>Pseudomonadati</taxon>
        <taxon>Pseudomonadota</taxon>
        <taxon>Gammaproteobacteria</taxon>
        <taxon>Oceanospirillales</taxon>
        <taxon>Balneatrichaceae</taxon>
        <taxon>Pokkaliibacter</taxon>
    </lineage>
</organism>
<dbReference type="NCBIfam" id="NF006769">
    <property type="entry name" value="PRK09290.1-3"/>
    <property type="match status" value="1"/>
</dbReference>
<dbReference type="Gene3D" id="3.30.70.360">
    <property type="match status" value="1"/>
</dbReference>
<evidence type="ECO:0000313" key="5">
    <source>
        <dbReference type="Proteomes" id="UP000248090"/>
    </source>
</evidence>
<dbReference type="RefSeq" id="WP_110188023.1">
    <property type="nucleotide sequence ID" value="NZ_CP177354.1"/>
</dbReference>
<dbReference type="PANTHER" id="PTHR32494">
    <property type="entry name" value="ALLANTOATE DEIMINASE-RELATED"/>
    <property type="match status" value="1"/>
</dbReference>
<dbReference type="SUPFAM" id="SSF53187">
    <property type="entry name" value="Zn-dependent exopeptidases"/>
    <property type="match status" value="1"/>
</dbReference>
<protein>
    <submittedName>
        <fullName evidence="4">Allantoate amidohydrolase</fullName>
    </submittedName>
</protein>
<comment type="similarity">
    <text evidence="1">Belongs to the peptidase M20 family.</text>
</comment>
<proteinExistence type="inferred from homology"/>
<evidence type="ECO:0000256" key="2">
    <source>
        <dbReference type="ARBA" id="ARBA00022801"/>
    </source>
</evidence>
<dbReference type="InterPro" id="IPR011650">
    <property type="entry name" value="Peptidase_M20_dimer"/>
</dbReference>
<name>A0ABX5LWA8_9GAMM</name>
<dbReference type="Pfam" id="PF07687">
    <property type="entry name" value="M20_dimer"/>
    <property type="match status" value="1"/>
</dbReference>
<dbReference type="PANTHER" id="PTHR32494:SF5">
    <property type="entry name" value="ALLANTOATE AMIDOHYDROLASE"/>
    <property type="match status" value="1"/>
</dbReference>
<evidence type="ECO:0000313" key="4">
    <source>
        <dbReference type="EMBL" id="PXF30497.1"/>
    </source>
</evidence>
<keyword evidence="2" id="KW-0378">Hydrolase</keyword>
<dbReference type="Proteomes" id="UP000248090">
    <property type="component" value="Unassembled WGS sequence"/>
</dbReference>
<reference evidence="4 5" key="1">
    <citation type="submission" date="2015-03" db="EMBL/GenBank/DDBJ databases">
        <authorList>
            <person name="Krishnan R."/>
            <person name="Midha S."/>
            <person name="Patil P.B."/>
            <person name="Rameshkumar N."/>
        </authorList>
    </citation>
    <scope>NUCLEOTIDE SEQUENCE [LARGE SCALE GENOMIC DNA]</scope>
    <source>
        <strain evidence="4 5">L1E11</strain>
    </source>
</reference>
<dbReference type="SUPFAM" id="SSF55031">
    <property type="entry name" value="Bacterial exopeptidase dimerisation domain"/>
    <property type="match status" value="1"/>
</dbReference>
<feature type="domain" description="Peptidase M20 dimerisation" evidence="3">
    <location>
        <begin position="219"/>
        <end position="318"/>
    </location>
</feature>
<dbReference type="NCBIfam" id="TIGR01879">
    <property type="entry name" value="hydantase"/>
    <property type="match status" value="1"/>
</dbReference>
<dbReference type="InterPro" id="IPR010158">
    <property type="entry name" value="Amidase_Cbmase"/>
</dbReference>